<proteinExistence type="inferred from homology"/>
<keyword evidence="9" id="KW-1185">Reference proteome</keyword>
<evidence type="ECO:0000256" key="1">
    <source>
        <dbReference type="ARBA" id="ARBA00004196"/>
    </source>
</evidence>
<dbReference type="PROSITE" id="PS01039">
    <property type="entry name" value="SBP_BACTERIAL_3"/>
    <property type="match status" value="1"/>
</dbReference>
<dbReference type="GO" id="GO:0030313">
    <property type="term" value="C:cell envelope"/>
    <property type="evidence" value="ECO:0007669"/>
    <property type="project" value="UniProtKB-SubCell"/>
</dbReference>
<dbReference type="PANTHER" id="PTHR35936">
    <property type="entry name" value="MEMBRANE-BOUND LYTIC MUREIN TRANSGLYCOSYLASE F"/>
    <property type="match status" value="1"/>
</dbReference>
<organism evidence="8 9">
    <name type="scientific">Vulcanibacillus modesticaldus</name>
    <dbReference type="NCBI Taxonomy" id="337097"/>
    <lineage>
        <taxon>Bacteria</taxon>
        <taxon>Bacillati</taxon>
        <taxon>Bacillota</taxon>
        <taxon>Bacilli</taxon>
        <taxon>Bacillales</taxon>
        <taxon>Bacillaceae</taxon>
        <taxon>Vulcanibacillus</taxon>
    </lineage>
</organism>
<evidence type="ECO:0000259" key="7">
    <source>
        <dbReference type="SMART" id="SM00062"/>
    </source>
</evidence>
<keyword evidence="4" id="KW-0564">Palmitate</keyword>
<feature type="domain" description="Solute-binding protein family 3/N-terminal" evidence="7">
    <location>
        <begin position="40"/>
        <end position="262"/>
    </location>
</feature>
<evidence type="ECO:0000256" key="5">
    <source>
        <dbReference type="ARBA" id="ARBA00023288"/>
    </source>
</evidence>
<dbReference type="InterPro" id="IPR018313">
    <property type="entry name" value="SBP_3_CS"/>
</dbReference>
<dbReference type="RefSeq" id="WP_069656616.1">
    <property type="nucleotide sequence ID" value="NZ_MIJF01000021.1"/>
</dbReference>
<keyword evidence="5" id="KW-0449">Lipoprotein</keyword>
<dbReference type="Pfam" id="PF00497">
    <property type="entry name" value="SBP_bac_3"/>
    <property type="match status" value="1"/>
</dbReference>
<evidence type="ECO:0000256" key="4">
    <source>
        <dbReference type="ARBA" id="ARBA00023139"/>
    </source>
</evidence>
<dbReference type="SMART" id="SM00062">
    <property type="entry name" value="PBPb"/>
    <property type="match status" value="1"/>
</dbReference>
<dbReference type="EMBL" id="MIJF01000021">
    <property type="protein sequence ID" value="OEF99493.1"/>
    <property type="molecule type" value="Genomic_DNA"/>
</dbReference>
<evidence type="ECO:0000313" key="8">
    <source>
        <dbReference type="EMBL" id="OEF99493.1"/>
    </source>
</evidence>
<comment type="subcellular location">
    <subcellularLocation>
        <location evidence="1">Cell envelope</location>
    </subcellularLocation>
</comment>
<evidence type="ECO:0000256" key="6">
    <source>
        <dbReference type="RuleBase" id="RU003744"/>
    </source>
</evidence>
<evidence type="ECO:0000256" key="3">
    <source>
        <dbReference type="ARBA" id="ARBA00022729"/>
    </source>
</evidence>
<dbReference type="Proteomes" id="UP000243739">
    <property type="component" value="Unassembled WGS sequence"/>
</dbReference>
<accession>A0A1D2YUZ0</accession>
<dbReference type="InterPro" id="IPR001638">
    <property type="entry name" value="Solute-binding_3/MltF_N"/>
</dbReference>
<dbReference type="SUPFAM" id="SSF53850">
    <property type="entry name" value="Periplasmic binding protein-like II"/>
    <property type="match status" value="1"/>
</dbReference>
<comment type="caution">
    <text evidence="8">The sequence shown here is derived from an EMBL/GenBank/DDBJ whole genome shotgun (WGS) entry which is preliminary data.</text>
</comment>
<dbReference type="PROSITE" id="PS51257">
    <property type="entry name" value="PROKAR_LIPOPROTEIN"/>
    <property type="match status" value="1"/>
</dbReference>
<gene>
    <name evidence="8" type="ORF">BHF71_08715</name>
</gene>
<reference evidence="8 9" key="1">
    <citation type="submission" date="2016-09" db="EMBL/GenBank/DDBJ databases">
        <title>Draft genome sequence for the type strain of Vulcanibacillus modesticaldus BR, a strictly anaerobic, moderately thermophilic, and nitrate-reducing bacterium from deep sea-hydrothermal vents of the Mid-Atlantic Ridge.</title>
        <authorList>
            <person name="Abin C.A."/>
            <person name="Hollibaugh J.T."/>
        </authorList>
    </citation>
    <scope>NUCLEOTIDE SEQUENCE [LARGE SCALE GENOMIC DNA]</scope>
    <source>
        <strain evidence="8 9">BR</strain>
    </source>
</reference>
<dbReference type="PANTHER" id="PTHR35936:SF17">
    <property type="entry name" value="ARGININE-BINDING EXTRACELLULAR PROTEIN ARTP"/>
    <property type="match status" value="1"/>
</dbReference>
<comment type="similarity">
    <text evidence="2 6">Belongs to the bacterial solute-binding protein 3 family.</text>
</comment>
<dbReference type="OrthoDB" id="9811552at2"/>
<name>A0A1D2YUZ0_9BACI</name>
<protein>
    <submittedName>
        <fullName evidence="8">Amino acid ABC transporter substrate-binding protein</fullName>
    </submittedName>
</protein>
<keyword evidence="3" id="KW-0732">Signal</keyword>
<evidence type="ECO:0000313" key="9">
    <source>
        <dbReference type="Proteomes" id="UP000243739"/>
    </source>
</evidence>
<dbReference type="CDD" id="cd13624">
    <property type="entry name" value="PBP2_Arg_Lys_His"/>
    <property type="match status" value="1"/>
</dbReference>
<dbReference type="Gene3D" id="3.40.190.10">
    <property type="entry name" value="Periplasmic binding protein-like II"/>
    <property type="match status" value="2"/>
</dbReference>
<dbReference type="AlphaFoldDB" id="A0A1D2YUZ0"/>
<sequence length="263" mass="29099">MGKGLKIGLLALILIGTSFVLIACGNQNLSVEKVDDGEQIYILGTDATYPPFENLEDGEIVGFDIDIVKAVAEEAGIKIEVKNTGWDPLFEGINREQIDAGIAAITITEKRKQSYDFTSPYFEASQLIIVPNDSDVNSLKDLEGKKIGVQTATTGDFIVQEAFGKTYQGLKGYDDILAALDDLQLGRIDAVVADNVVLLEYLKVLKNDSFKLVSDDSFEKEYYGIIVKKGNDELLEKLNEGLSKIKDNGKYDEIYRKYFAELN</sequence>
<dbReference type="STRING" id="337097.BHF71_08715"/>
<evidence type="ECO:0000256" key="2">
    <source>
        <dbReference type="ARBA" id="ARBA00010333"/>
    </source>
</evidence>